<protein>
    <submittedName>
        <fullName evidence="7">Glycosyltransferase involved in cell wall biosynthesis</fullName>
    </submittedName>
</protein>
<feature type="region of interest" description="Disordered" evidence="4">
    <location>
        <begin position="1"/>
        <end position="23"/>
    </location>
</feature>
<dbReference type="PANTHER" id="PTHR44835:SF1">
    <property type="entry name" value="PROTEIN O-GLCNAC TRANSFERASE"/>
    <property type="match status" value="1"/>
</dbReference>
<evidence type="ECO:0000259" key="6">
    <source>
        <dbReference type="Pfam" id="PF18254"/>
    </source>
</evidence>
<reference evidence="7 8" key="1">
    <citation type="submission" date="2020-08" db="EMBL/GenBank/DDBJ databases">
        <title>Genomic Encyclopedia of Type Strains, Phase IV (KMG-IV): sequencing the most valuable type-strain genomes for metagenomic binning, comparative biology and taxonomic classification.</title>
        <authorList>
            <person name="Goeker M."/>
        </authorList>
    </citation>
    <scope>NUCLEOTIDE SEQUENCE [LARGE SCALE GENOMIC DNA]</scope>
    <source>
        <strain evidence="7 8">DSM 18233</strain>
    </source>
</reference>
<gene>
    <name evidence="7" type="ORF">HNQ50_000290</name>
</gene>
<accession>A0A840RB58</accession>
<evidence type="ECO:0000256" key="4">
    <source>
        <dbReference type="SAM" id="MobiDB-lite"/>
    </source>
</evidence>
<evidence type="ECO:0000313" key="8">
    <source>
        <dbReference type="Proteomes" id="UP000543030"/>
    </source>
</evidence>
<keyword evidence="3 7" id="KW-0808">Transferase</keyword>
<evidence type="ECO:0000256" key="3">
    <source>
        <dbReference type="ARBA" id="ARBA00022679"/>
    </source>
</evidence>
<comment type="caution">
    <text evidence="7">The sequence shown here is derived from an EMBL/GenBank/DDBJ whole genome shotgun (WGS) entry which is preliminary data.</text>
</comment>
<organism evidence="7 8">
    <name type="scientific">Silvimonas terrae</name>
    <dbReference type="NCBI Taxonomy" id="300266"/>
    <lineage>
        <taxon>Bacteria</taxon>
        <taxon>Pseudomonadati</taxon>
        <taxon>Pseudomonadota</taxon>
        <taxon>Betaproteobacteria</taxon>
        <taxon>Neisseriales</taxon>
        <taxon>Chitinibacteraceae</taxon>
        <taxon>Silvimonas</taxon>
    </lineage>
</organism>
<evidence type="ECO:0000259" key="5">
    <source>
        <dbReference type="Pfam" id="PF18071"/>
    </source>
</evidence>
<evidence type="ECO:0000256" key="1">
    <source>
        <dbReference type="ARBA" id="ARBA00004922"/>
    </source>
</evidence>
<evidence type="ECO:0000256" key="2">
    <source>
        <dbReference type="ARBA" id="ARBA00022676"/>
    </source>
</evidence>
<dbReference type="Gene3D" id="3.40.50.2000">
    <property type="entry name" value="Glycogen Phosphorylase B"/>
    <property type="match status" value="1"/>
</dbReference>
<dbReference type="InterPro" id="IPR040542">
    <property type="entry name" value="HMW1_D2"/>
</dbReference>
<dbReference type="Gene3D" id="3.40.50.11380">
    <property type="match status" value="1"/>
</dbReference>
<name>A0A840RB58_9NEIS</name>
<dbReference type="InterPro" id="IPR041109">
    <property type="entry name" value="HMW1C_N"/>
</dbReference>
<feature type="domain" description="HMW1C N-terminal" evidence="5">
    <location>
        <begin position="31"/>
        <end position="170"/>
    </location>
</feature>
<keyword evidence="8" id="KW-1185">Reference proteome</keyword>
<dbReference type="PANTHER" id="PTHR44835">
    <property type="entry name" value="UDP-N-ACETYLGLUCOSAMINE--PEPTIDE N-ACETYLGLUCOSAMINYLTRANSFERASE SPINDLY-RELATED"/>
    <property type="match status" value="1"/>
</dbReference>
<dbReference type="GO" id="GO:0016757">
    <property type="term" value="F:glycosyltransferase activity"/>
    <property type="evidence" value="ECO:0007669"/>
    <property type="project" value="UniProtKB-KW"/>
</dbReference>
<dbReference type="EMBL" id="JACHHN010000001">
    <property type="protein sequence ID" value="MBB5189580.1"/>
    <property type="molecule type" value="Genomic_DNA"/>
</dbReference>
<feature type="domain" description="HMW1" evidence="6">
    <location>
        <begin position="175"/>
        <end position="261"/>
    </location>
</feature>
<sequence>MTDAVDKDIAGTDGAAQPAETTNGNAGELAFSLERFEALAYAREHEAAMGEFMRFLHMLDRNYGALDMYFEARMTAPRAGLDVDPHIINRICSALSALFSDPNFYLSGEGARRLLFLHRWISTLFAASTFGNADHILRALNLNGPGAESVQIRHEHVLKFCVLYTPNSEIPLDMDAMWAFNKYLAASLACSLLSPRFLGMPSAHHKREILLPWLAAKLDEIEDLNVLPVQILHDIYMHCSYADGADRHAIKAPINRLVRKKLLEQNITDIEFKPKKKPKGEKPVMLVVLEWFSGAHSIYRTHSASLRAAREKFKIVGVGMKDLIDDLGREVFDEFREVQGEAVPFVRELAETLRPDLVYYPAFGMFPSSIFLTNLRLAPVQVVSYGHPATSKSPFIDYFVLPEDWVGDPACFSEKLLALPKEAMPFVPSTLAIDIEPKLRVAPETLRIAVATTGMKLNPNFMRTLRRIQQEASQPVEFHFLMGSSRGLMYLEIQRFIQTYLPTAIIHSHLPYAEYLAMLNECDLYANPFPFGNTNGIVDVTAVGLVGVCKTGPEVLEHIDEALFRRIGLPGWLIAKDEDEYVAAALRLIEDEKLRLDLRRQLLKDKAAEVFFKGAPEQFGVALAKLI</sequence>
<dbReference type="RefSeq" id="WP_184096812.1">
    <property type="nucleotide sequence ID" value="NZ_JACHHN010000001.1"/>
</dbReference>
<dbReference type="AlphaFoldDB" id="A0A840RB58"/>
<feature type="compositionally biased region" description="Basic and acidic residues" evidence="4">
    <location>
        <begin position="1"/>
        <end position="10"/>
    </location>
</feature>
<dbReference type="Pfam" id="PF18071">
    <property type="entry name" value="HMW1C_N"/>
    <property type="match status" value="1"/>
</dbReference>
<dbReference type="Proteomes" id="UP000543030">
    <property type="component" value="Unassembled WGS sequence"/>
</dbReference>
<proteinExistence type="predicted"/>
<dbReference type="Pfam" id="PF18254">
    <property type="entry name" value="HMw1_D2"/>
    <property type="match status" value="1"/>
</dbReference>
<dbReference type="InterPro" id="IPR051939">
    <property type="entry name" value="Glycosyltr_41/O-GlcNAc_trsf"/>
</dbReference>
<keyword evidence="2" id="KW-0328">Glycosyltransferase</keyword>
<comment type="pathway">
    <text evidence="1">Protein modification; protein glycosylation.</text>
</comment>
<evidence type="ECO:0000313" key="7">
    <source>
        <dbReference type="EMBL" id="MBB5189580.1"/>
    </source>
</evidence>